<comment type="caution">
    <text evidence="1">The sequence shown here is derived from an EMBL/GenBank/DDBJ whole genome shotgun (WGS) entry which is preliminary data.</text>
</comment>
<proteinExistence type="predicted"/>
<gene>
    <name evidence="1" type="ORF">GCM10022242_38170</name>
</gene>
<reference evidence="2" key="1">
    <citation type="journal article" date="2019" name="Int. J. Syst. Evol. Microbiol.">
        <title>The Global Catalogue of Microorganisms (GCM) 10K type strain sequencing project: providing services to taxonomists for standard genome sequencing and annotation.</title>
        <authorList>
            <consortium name="The Broad Institute Genomics Platform"/>
            <consortium name="The Broad Institute Genome Sequencing Center for Infectious Disease"/>
            <person name="Wu L."/>
            <person name="Ma J."/>
        </authorList>
    </citation>
    <scope>NUCLEOTIDE SEQUENCE [LARGE SCALE GENOMIC DNA]</scope>
    <source>
        <strain evidence="2">JCM 16953</strain>
    </source>
</reference>
<evidence type="ECO:0000313" key="1">
    <source>
        <dbReference type="EMBL" id="GAA3833486.1"/>
    </source>
</evidence>
<keyword evidence="2" id="KW-1185">Reference proteome</keyword>
<dbReference type="Proteomes" id="UP001501821">
    <property type="component" value="Unassembled WGS sequence"/>
</dbReference>
<dbReference type="EMBL" id="BAABAH010000019">
    <property type="protein sequence ID" value="GAA3833486.1"/>
    <property type="molecule type" value="Genomic_DNA"/>
</dbReference>
<evidence type="ECO:0000313" key="2">
    <source>
        <dbReference type="Proteomes" id="UP001501821"/>
    </source>
</evidence>
<protein>
    <submittedName>
        <fullName evidence="1">Uncharacterized protein</fullName>
    </submittedName>
</protein>
<accession>A0ABP7J302</accession>
<organism evidence="1 2">
    <name type="scientific">Nocardioides panacisoli</name>
    <dbReference type="NCBI Taxonomy" id="627624"/>
    <lineage>
        <taxon>Bacteria</taxon>
        <taxon>Bacillati</taxon>
        <taxon>Actinomycetota</taxon>
        <taxon>Actinomycetes</taxon>
        <taxon>Propionibacteriales</taxon>
        <taxon>Nocardioidaceae</taxon>
        <taxon>Nocardioides</taxon>
    </lineage>
</organism>
<name>A0ABP7J302_9ACTN</name>
<sequence>MHLVDAASTELVDATARVSAVYPLANEADAPLPSSGYLVFLFPRSAQTVLSKLTRHVGEGIAVFASHGLASVILVVTGGPDSETDADGAERTRIDDLLDLVDGDLCAAEIWPFEGETVLETQTTVRHWSPASAPATFEDVEASDLPYEVRTEVEQFNLNFQYFWARAYKYCDEYEDLAAWLQETVSDIARTVAAYARADTDPASLDNPQQHYGLVSLLVEINACLTMLNSQAVGVTPPLTQSSFPVGEYSLLGIGSAARAAWRIYRHMSDIFANAQHLDRLHAMRHGAPFDSGVVPYRFNPASWESSPLSIETQPPGADPSPPRRHIVYFSSRWGFHQTIQSVSLSWQCINGNAATDWNLLTLSHEFLHSHLRELLDELLLVQDDAELAALVEAYNSGEPTTWSIAAKQFLLQRLRWIDHGLQLIAARDTAEQNGQSHVEIVRSAPMTAEEAHHLLRDRLRFLEEVIVHVMDYIYFYDADDELFVSSLWHSWALVPNVQPKIDEYVLRTLLALASTWRSHDETQAFDDASARLDSCLASILDAGDHGLVGLARSVLDEGETNVSGSGRTDLRTRFGMAFPLVRWTKQFLISSELHAKLAHDELRVAGERAYPIDPWEFPDSRIESPTGFLLDRFRRMTRAYENDRLESDSLWQLLVLI</sequence>